<dbReference type="AlphaFoldDB" id="A0A1G9QX22"/>
<accession>A0A1G9QX22</accession>
<dbReference type="STRING" id="349095.SAMN05660299_00290"/>
<evidence type="ECO:0000313" key="2">
    <source>
        <dbReference type="Proteomes" id="UP000199309"/>
    </source>
</evidence>
<sequence>MMMAIYMNQLVTKGVRGMHKWLIAYVKQFDKDFPITAVADHTEYEIVRIIQTCCLTNTAYSTGTSTPSGT</sequence>
<proteinExistence type="predicted"/>
<keyword evidence="2" id="KW-1185">Reference proteome</keyword>
<reference evidence="1 2" key="1">
    <citation type="submission" date="2016-10" db="EMBL/GenBank/DDBJ databases">
        <authorList>
            <person name="de Groot N.N."/>
        </authorList>
    </citation>
    <scope>NUCLEOTIDE SEQUENCE [LARGE SCALE GENOMIC DNA]</scope>
    <source>
        <strain evidence="1 2">DSM 16981</strain>
    </source>
</reference>
<evidence type="ECO:0000313" key="1">
    <source>
        <dbReference type="EMBL" id="SDM14775.1"/>
    </source>
</evidence>
<gene>
    <name evidence="1" type="ORF">SAMN05660299_00290</name>
</gene>
<protein>
    <submittedName>
        <fullName evidence="1">Uncharacterized protein</fullName>
    </submittedName>
</protein>
<dbReference type="EMBL" id="FNHQ01000002">
    <property type="protein sequence ID" value="SDM14775.1"/>
    <property type="molecule type" value="Genomic_DNA"/>
</dbReference>
<organism evidence="1 2">
    <name type="scientific">Megasphaera paucivorans</name>
    <dbReference type="NCBI Taxonomy" id="349095"/>
    <lineage>
        <taxon>Bacteria</taxon>
        <taxon>Bacillati</taxon>
        <taxon>Bacillota</taxon>
        <taxon>Negativicutes</taxon>
        <taxon>Veillonellales</taxon>
        <taxon>Veillonellaceae</taxon>
        <taxon>Megasphaera</taxon>
    </lineage>
</organism>
<dbReference type="Proteomes" id="UP000199309">
    <property type="component" value="Unassembled WGS sequence"/>
</dbReference>
<name>A0A1G9QX22_9FIRM</name>